<proteinExistence type="inferred from homology"/>
<dbReference type="InterPro" id="IPR023267">
    <property type="entry name" value="RCMT"/>
</dbReference>
<comment type="similarity">
    <text evidence="3 14">Belongs to the class I-like SAM-binding methyltransferase superfamily. RsmB/NOP family.</text>
</comment>
<dbReference type="InterPro" id="IPR054728">
    <property type="entry name" value="RsmB-like_ferredoxin"/>
</dbReference>
<evidence type="ECO:0000256" key="13">
    <source>
        <dbReference type="ARBA" id="ARBA00047283"/>
    </source>
</evidence>
<feature type="binding site" evidence="14">
    <location>
        <position position="284"/>
    </location>
    <ligand>
        <name>S-adenosyl-L-methionine</name>
        <dbReference type="ChEBI" id="CHEBI:59789"/>
    </ligand>
</feature>
<evidence type="ECO:0000256" key="12">
    <source>
        <dbReference type="ARBA" id="ARBA00031088"/>
    </source>
</evidence>
<dbReference type="SUPFAM" id="SSF53335">
    <property type="entry name" value="S-adenosyl-L-methionine-dependent methyltransferases"/>
    <property type="match status" value="1"/>
</dbReference>
<keyword evidence="10 14" id="KW-0694">RNA-binding</keyword>
<gene>
    <name evidence="16" type="ORF">BECKTC1821D_GA0114238_104612</name>
</gene>
<dbReference type="GO" id="GO:0003723">
    <property type="term" value="F:RNA binding"/>
    <property type="evidence" value="ECO:0007669"/>
    <property type="project" value="UniProtKB-UniRule"/>
</dbReference>
<dbReference type="GO" id="GO:0009383">
    <property type="term" value="F:rRNA (cytosine-C5-)-methyltransferase activity"/>
    <property type="evidence" value="ECO:0007669"/>
    <property type="project" value="TreeGrafter"/>
</dbReference>
<dbReference type="GO" id="GO:0005829">
    <property type="term" value="C:cytosol"/>
    <property type="evidence" value="ECO:0007669"/>
    <property type="project" value="TreeGrafter"/>
</dbReference>
<dbReference type="Gene3D" id="1.10.287.730">
    <property type="entry name" value="Helix hairpin bin"/>
    <property type="match status" value="1"/>
</dbReference>
<dbReference type="InterPro" id="IPR006027">
    <property type="entry name" value="NusB_RsmB_TIM44"/>
</dbReference>
<evidence type="ECO:0000256" key="11">
    <source>
        <dbReference type="ARBA" id="ARBA00030399"/>
    </source>
</evidence>
<dbReference type="PRINTS" id="PR02008">
    <property type="entry name" value="RCMTFAMILY"/>
</dbReference>
<evidence type="ECO:0000256" key="14">
    <source>
        <dbReference type="PROSITE-ProRule" id="PRU01023"/>
    </source>
</evidence>
<evidence type="ECO:0000256" key="5">
    <source>
        <dbReference type="ARBA" id="ARBA00022490"/>
    </source>
</evidence>
<dbReference type="InterPro" id="IPR029063">
    <property type="entry name" value="SAM-dependent_MTases_sf"/>
</dbReference>
<keyword evidence="9 14" id="KW-0949">S-adenosyl-L-methionine</keyword>
<sequence length="448" mass="50155">MRKSDRNQKRTITGRRIALDALISVLGEGRSLSSAFSGRMEFLQDPREQALAKELGFGVMRRLPRLRALVARLVNKPLRKKDVDVQVLLLLGLYQLIYLRLPPHAAVSETVAIADSCKKPWAKGLINGVLRGFQRNRQELLPRVDREAHIRLAHPRWLAEEIRDAWPKDWEGILLANNQQAPMTLRVNKRRMGRDTYLERYFADRALATTHAPSGVRLHGAIGVEQLRGFAEGIVSVQDEGAQLAADLLDLAPGQRVLDACAAPGGKTAHILEREPGVSLMAVERDSARFTRLKATMARLGLDGEVRLVCEDAGVPDRWWDGRHFDRILLDVPCSGSGVIRRHPDIKFHRRPKDISKLVDIQARLLATLWPLLASGGLLLYATCSVLPLENQRQIEGFLAGHGDARERLIRAAWGASGRREGGLYPGRWILPGEDGMDGFYYALLEKY</sequence>
<dbReference type="GO" id="GO:0070475">
    <property type="term" value="P:rRNA base methylation"/>
    <property type="evidence" value="ECO:0007669"/>
    <property type="project" value="TreeGrafter"/>
</dbReference>
<dbReference type="NCBIfam" id="TIGR00563">
    <property type="entry name" value="rsmB"/>
    <property type="match status" value="1"/>
</dbReference>
<dbReference type="AlphaFoldDB" id="A0A450Z0Z3"/>
<keyword evidence="5" id="KW-0963">Cytoplasm</keyword>
<accession>A0A450Z0Z3</accession>
<evidence type="ECO:0000256" key="3">
    <source>
        <dbReference type="ARBA" id="ARBA00007494"/>
    </source>
</evidence>
<evidence type="ECO:0000256" key="7">
    <source>
        <dbReference type="ARBA" id="ARBA00022603"/>
    </source>
</evidence>
<dbReference type="EC" id="2.1.1.176" evidence="4"/>
<dbReference type="InterPro" id="IPR035926">
    <property type="entry name" value="NusB-like_sf"/>
</dbReference>
<feature type="binding site" evidence="14">
    <location>
        <position position="312"/>
    </location>
    <ligand>
        <name>S-adenosyl-L-methionine</name>
        <dbReference type="ChEBI" id="CHEBI:59789"/>
    </ligand>
</feature>
<comment type="catalytic activity">
    <reaction evidence="13">
        <text>cytidine(967) in 16S rRNA + S-adenosyl-L-methionine = 5-methylcytidine(967) in 16S rRNA + S-adenosyl-L-homocysteine + H(+)</text>
        <dbReference type="Rhea" id="RHEA:42748"/>
        <dbReference type="Rhea" id="RHEA-COMP:10219"/>
        <dbReference type="Rhea" id="RHEA-COMP:10220"/>
        <dbReference type="ChEBI" id="CHEBI:15378"/>
        <dbReference type="ChEBI" id="CHEBI:57856"/>
        <dbReference type="ChEBI" id="CHEBI:59789"/>
        <dbReference type="ChEBI" id="CHEBI:74483"/>
        <dbReference type="ChEBI" id="CHEBI:82748"/>
        <dbReference type="EC" id="2.1.1.176"/>
    </reaction>
</comment>
<name>A0A450Z0Z3_9GAMM</name>
<evidence type="ECO:0000256" key="1">
    <source>
        <dbReference type="ARBA" id="ARBA00002724"/>
    </source>
</evidence>
<dbReference type="CDD" id="cd02440">
    <property type="entry name" value="AdoMet_MTases"/>
    <property type="match status" value="1"/>
</dbReference>
<dbReference type="PANTHER" id="PTHR22807:SF61">
    <property type="entry name" value="NOL1_NOP2_SUN FAMILY PROTEIN _ ANTITERMINATION NUSB DOMAIN-CONTAINING PROTEIN"/>
    <property type="match status" value="1"/>
</dbReference>
<dbReference type="InterPro" id="IPR004573">
    <property type="entry name" value="rRNA_ssu_MeTfrase_B"/>
</dbReference>
<feature type="active site" description="Nucleophile" evidence="14">
    <location>
        <position position="384"/>
    </location>
</feature>
<dbReference type="FunFam" id="3.40.50.150:FF:000022">
    <property type="entry name" value="Ribosomal RNA small subunit methyltransferase B"/>
    <property type="match status" value="1"/>
</dbReference>
<dbReference type="SUPFAM" id="SSF48013">
    <property type="entry name" value="NusB-like"/>
    <property type="match status" value="1"/>
</dbReference>
<protein>
    <recommendedName>
        <fullName evidence="4">16S rRNA (cytosine(967)-C(5))-methyltransferase</fullName>
        <ecNumber evidence="4">2.1.1.176</ecNumber>
    </recommendedName>
    <alternativeName>
        <fullName evidence="11">16S rRNA m5C967 methyltransferase</fullName>
    </alternativeName>
    <alternativeName>
        <fullName evidence="12">rRNA (cytosine-C(5)-)-methyltransferase RsmB</fullName>
    </alternativeName>
</protein>
<dbReference type="PROSITE" id="PS51686">
    <property type="entry name" value="SAM_MT_RSMB_NOP"/>
    <property type="match status" value="1"/>
</dbReference>
<evidence type="ECO:0000256" key="9">
    <source>
        <dbReference type="ARBA" id="ARBA00022691"/>
    </source>
</evidence>
<keyword evidence="6" id="KW-0698">rRNA processing</keyword>
<dbReference type="PROSITE" id="PS01153">
    <property type="entry name" value="NOL1_NOP2_SUN"/>
    <property type="match status" value="1"/>
</dbReference>
<keyword evidence="8 14" id="KW-0808">Transferase</keyword>
<evidence type="ECO:0000256" key="10">
    <source>
        <dbReference type="ARBA" id="ARBA00022884"/>
    </source>
</evidence>
<dbReference type="InterPro" id="IPR018314">
    <property type="entry name" value="RsmB/NOL1/NOP2-like_CS"/>
</dbReference>
<dbReference type="NCBIfam" id="NF008149">
    <property type="entry name" value="PRK10901.1"/>
    <property type="match status" value="1"/>
</dbReference>
<evidence type="ECO:0000256" key="2">
    <source>
        <dbReference type="ARBA" id="ARBA00004496"/>
    </source>
</evidence>
<dbReference type="Pfam" id="PF22458">
    <property type="entry name" value="RsmF-B_ferredox"/>
    <property type="match status" value="1"/>
</dbReference>
<evidence type="ECO:0000256" key="8">
    <source>
        <dbReference type="ARBA" id="ARBA00022679"/>
    </source>
</evidence>
<dbReference type="Gene3D" id="3.30.70.1170">
    <property type="entry name" value="Sun protein, domain 3"/>
    <property type="match status" value="1"/>
</dbReference>
<reference evidence="16" key="1">
    <citation type="submission" date="2019-02" db="EMBL/GenBank/DDBJ databases">
        <authorList>
            <person name="Gruber-Vodicka R. H."/>
            <person name="Seah K. B. B."/>
        </authorList>
    </citation>
    <scope>NUCLEOTIDE SEQUENCE</scope>
    <source>
        <strain evidence="16">BECK_BZ123</strain>
    </source>
</reference>
<keyword evidence="7 14" id="KW-0489">Methyltransferase</keyword>
<dbReference type="InterPro" id="IPR001678">
    <property type="entry name" value="MeTrfase_RsmB-F_NOP2_dom"/>
</dbReference>
<evidence type="ECO:0000313" key="16">
    <source>
        <dbReference type="EMBL" id="VFK47402.1"/>
    </source>
</evidence>
<feature type="domain" description="SAM-dependent MTase RsmB/NOP-type" evidence="15">
    <location>
        <begin position="173"/>
        <end position="448"/>
    </location>
</feature>
<comment type="subcellular location">
    <subcellularLocation>
        <location evidence="2">Cytoplasm</location>
    </subcellularLocation>
</comment>
<evidence type="ECO:0000259" key="15">
    <source>
        <dbReference type="PROSITE" id="PS51686"/>
    </source>
</evidence>
<dbReference type="Pfam" id="PF01189">
    <property type="entry name" value="Methyltr_RsmB-F"/>
    <property type="match status" value="1"/>
</dbReference>
<organism evidence="16">
    <name type="scientific">Candidatus Kentrum sp. TC</name>
    <dbReference type="NCBI Taxonomy" id="2126339"/>
    <lineage>
        <taxon>Bacteria</taxon>
        <taxon>Pseudomonadati</taxon>
        <taxon>Pseudomonadota</taxon>
        <taxon>Gammaproteobacteria</taxon>
        <taxon>Candidatus Kentrum</taxon>
    </lineage>
</organism>
<dbReference type="EMBL" id="CAADFS010000046">
    <property type="protein sequence ID" value="VFK47402.1"/>
    <property type="molecule type" value="Genomic_DNA"/>
</dbReference>
<dbReference type="InterPro" id="IPR049560">
    <property type="entry name" value="MeTrfase_RsmB-F_NOP2_cat"/>
</dbReference>
<dbReference type="Pfam" id="PF01029">
    <property type="entry name" value="NusB"/>
    <property type="match status" value="1"/>
</dbReference>
<dbReference type="GO" id="GO:0006355">
    <property type="term" value="P:regulation of DNA-templated transcription"/>
    <property type="evidence" value="ECO:0007669"/>
    <property type="project" value="InterPro"/>
</dbReference>
<dbReference type="Gene3D" id="3.40.50.150">
    <property type="entry name" value="Vaccinia Virus protein VP39"/>
    <property type="match status" value="1"/>
</dbReference>
<dbReference type="PANTHER" id="PTHR22807">
    <property type="entry name" value="NOP2 YEAST -RELATED NOL1/NOP2/FMU SUN DOMAIN-CONTAINING"/>
    <property type="match status" value="1"/>
</dbReference>
<evidence type="ECO:0000256" key="6">
    <source>
        <dbReference type="ARBA" id="ARBA00022552"/>
    </source>
</evidence>
<dbReference type="Gene3D" id="1.10.940.10">
    <property type="entry name" value="NusB-like"/>
    <property type="match status" value="1"/>
</dbReference>
<comment type="function">
    <text evidence="1">Specifically methylates the cytosine at position 967 (m5C967) of 16S rRNA.</text>
</comment>
<evidence type="ECO:0000256" key="4">
    <source>
        <dbReference type="ARBA" id="ARBA00012140"/>
    </source>
</evidence>
<feature type="binding site" evidence="14">
    <location>
        <position position="331"/>
    </location>
    <ligand>
        <name>S-adenosyl-L-methionine</name>
        <dbReference type="ChEBI" id="CHEBI:59789"/>
    </ligand>
</feature>
<feature type="binding site" evidence="14">
    <location>
        <begin position="261"/>
        <end position="267"/>
    </location>
    <ligand>
        <name>S-adenosyl-L-methionine</name>
        <dbReference type="ChEBI" id="CHEBI:59789"/>
    </ligand>
</feature>